<gene>
    <name evidence="2" type="primary">102</name>
    <name evidence="2" type="ORF">SEA_SUPERAWESOME_102</name>
</gene>
<name>A0A2P1N2K0_9CAUD</name>
<evidence type="ECO:0000313" key="2">
    <source>
        <dbReference type="EMBL" id="AVP42220.1"/>
    </source>
</evidence>
<reference evidence="2 3" key="1">
    <citation type="submission" date="2018-03" db="EMBL/GenBank/DDBJ databases">
        <authorList>
            <person name="Bollivar B.D."/>
            <person name="Caliva C.M."/>
            <person name="Canter J.A."/>
            <person name="Champney C.A."/>
            <person name="Czaja L.M."/>
            <person name="Gibson A.J."/>
            <person name="Lancaster N.T."/>
            <person name="Miller B.M."/>
            <person name="Murphy J.P."/>
            <person name="Thompson S."/>
            <person name="Zimmer Z.J."/>
            <person name="Bollivar D.W."/>
            <person name="Bowman C.A."/>
            <person name="Russell D.A."/>
            <person name="Pope W.H."/>
            <person name="Jacobs-Sera D."/>
            <person name="Hatfull G.F."/>
        </authorList>
    </citation>
    <scope>NUCLEOTIDE SEQUENCE [LARGE SCALE GENOMIC DNA]</scope>
</reference>
<dbReference type="Proteomes" id="UP000241327">
    <property type="component" value="Genome"/>
</dbReference>
<accession>A0A2P1N2K0</accession>
<feature type="region of interest" description="Disordered" evidence="1">
    <location>
        <begin position="77"/>
        <end position="99"/>
    </location>
</feature>
<protein>
    <submittedName>
        <fullName evidence="2">Uncharacterized protein</fullName>
    </submittedName>
</protein>
<sequence>METDMAVFAEHREVRVTARKSVKAPFTAPELSAPRTVDIELDKGLKGWTDTDVKIEEPGDGNPVGLAARRLEEITAGKAASKARPARQGRVVSTTGPNAHYRAMKARAAALAAR</sequence>
<evidence type="ECO:0000313" key="3">
    <source>
        <dbReference type="Proteomes" id="UP000241327"/>
    </source>
</evidence>
<dbReference type="EMBL" id="MH020240">
    <property type="protein sequence ID" value="AVP42220.1"/>
    <property type="molecule type" value="Genomic_DNA"/>
</dbReference>
<proteinExistence type="predicted"/>
<evidence type="ECO:0000256" key="1">
    <source>
        <dbReference type="SAM" id="MobiDB-lite"/>
    </source>
</evidence>
<organism evidence="2 3">
    <name type="scientific">Mycobacterium phage SuperAwesome</name>
    <dbReference type="NCBI Taxonomy" id="2126817"/>
    <lineage>
        <taxon>Viruses</taxon>
        <taxon>Duplodnaviria</taxon>
        <taxon>Heunggongvirae</taxon>
        <taxon>Uroviricota</taxon>
        <taxon>Caudoviricetes</taxon>
        <taxon>Gladiatorvirus</taxon>
        <taxon>Gladiatorvirus ericB</taxon>
    </lineage>
</organism>